<dbReference type="Proteomes" id="UP000005262">
    <property type="component" value="Chromosome"/>
</dbReference>
<protein>
    <submittedName>
        <fullName evidence="1">Uncharacterized protein</fullName>
    </submittedName>
</protein>
<sequence>MNYVEAVSHIYPQAKHNVDFIVITTNDITTVTMLNHDLQLPSQAEMKEASAQVEAIHEEQELLDSLIPSRDEIAKAETEILIINILMEVGLI</sequence>
<dbReference type="AlphaFoldDB" id="J7J5N9"/>
<accession>J7J5N9</accession>
<dbReference type="KEGG" id="dmi:Desmer_4450"/>
<name>J7J5N9_DESMD</name>
<keyword evidence="2" id="KW-1185">Reference proteome</keyword>
<dbReference type="InterPro" id="IPR035950">
    <property type="entry name" value="XkdW-like_sf"/>
</dbReference>
<reference evidence="1 2" key="1">
    <citation type="journal article" date="2012" name="J. Bacteriol.">
        <title>Complete genome sequences of Desulfosporosinus orientis DSM765T, Desulfosporosinus youngiae DSM17734T, Desulfosporosinus meridiei DSM13257T, and Desulfosporosinus acidiphilus DSM22704T.</title>
        <authorList>
            <person name="Pester M."/>
            <person name="Brambilla E."/>
            <person name="Alazard D."/>
            <person name="Rattei T."/>
            <person name="Weinmaier T."/>
            <person name="Han J."/>
            <person name="Lucas S."/>
            <person name="Lapidus A."/>
            <person name="Cheng J.F."/>
            <person name="Goodwin L."/>
            <person name="Pitluck S."/>
            <person name="Peters L."/>
            <person name="Ovchinnikova G."/>
            <person name="Teshima H."/>
            <person name="Detter J.C."/>
            <person name="Han C.S."/>
            <person name="Tapia R."/>
            <person name="Land M.L."/>
            <person name="Hauser L."/>
            <person name="Kyrpides N.C."/>
            <person name="Ivanova N.N."/>
            <person name="Pagani I."/>
            <person name="Huntmann M."/>
            <person name="Wei C.L."/>
            <person name="Davenport K.W."/>
            <person name="Daligault H."/>
            <person name="Chain P.S."/>
            <person name="Chen A."/>
            <person name="Mavromatis K."/>
            <person name="Markowitz V."/>
            <person name="Szeto E."/>
            <person name="Mikhailova N."/>
            <person name="Pati A."/>
            <person name="Wagner M."/>
            <person name="Woyke T."/>
            <person name="Ollivier B."/>
            <person name="Klenk H.P."/>
            <person name="Spring S."/>
            <person name="Loy A."/>
        </authorList>
    </citation>
    <scope>NUCLEOTIDE SEQUENCE [LARGE SCALE GENOMIC DNA]</scope>
    <source>
        <strain evidence="2">ATCC BAA-275 / DSM 13257 / NCIMB 13706 / S10</strain>
    </source>
</reference>
<organism evidence="1 2">
    <name type="scientific">Desulfosporosinus meridiei (strain ATCC BAA-275 / DSM 13257 / KCTC 12902 / NCIMB 13706 / S10)</name>
    <dbReference type="NCBI Taxonomy" id="768704"/>
    <lineage>
        <taxon>Bacteria</taxon>
        <taxon>Bacillati</taxon>
        <taxon>Bacillota</taxon>
        <taxon>Clostridia</taxon>
        <taxon>Eubacteriales</taxon>
        <taxon>Desulfitobacteriaceae</taxon>
        <taxon>Desulfosporosinus</taxon>
    </lineage>
</organism>
<dbReference type="RefSeq" id="WP_014905162.1">
    <property type="nucleotide sequence ID" value="NC_018515.1"/>
</dbReference>
<dbReference type="STRING" id="768704.Desmer_4450"/>
<dbReference type="Gene3D" id="3.30.56.60">
    <property type="entry name" value="XkdW-like"/>
    <property type="match status" value="1"/>
</dbReference>
<proteinExistence type="predicted"/>
<evidence type="ECO:0000313" key="2">
    <source>
        <dbReference type="Proteomes" id="UP000005262"/>
    </source>
</evidence>
<dbReference type="SUPFAM" id="SSF159865">
    <property type="entry name" value="XkdW-like"/>
    <property type="match status" value="1"/>
</dbReference>
<dbReference type="OrthoDB" id="1450970at1239"/>
<dbReference type="HOGENOM" id="CLU_2408466_0_0_9"/>
<evidence type="ECO:0000313" key="1">
    <source>
        <dbReference type="EMBL" id="AFQ46256.1"/>
    </source>
</evidence>
<dbReference type="EMBL" id="CP003629">
    <property type="protein sequence ID" value="AFQ46256.1"/>
    <property type="molecule type" value="Genomic_DNA"/>
</dbReference>
<reference evidence="2" key="2">
    <citation type="submission" date="2012-08" db="EMBL/GenBank/DDBJ databases">
        <title>Finished genome of Desulfosporosinus meridiei DSM 13257.</title>
        <authorList>
            <person name="Huntemann M."/>
            <person name="Wei C.-L."/>
            <person name="Han J."/>
            <person name="Detter J.C."/>
            <person name="Han C."/>
            <person name="Davenport K."/>
            <person name="Daligault H."/>
            <person name="Erkkila T."/>
            <person name="Gu W."/>
            <person name="Munk A.C.C."/>
            <person name="Teshima H."/>
            <person name="Xu Y."/>
            <person name="Chain P."/>
            <person name="Tapia R."/>
            <person name="Chen A."/>
            <person name="Krypides N."/>
            <person name="Mavromatis K."/>
            <person name="Markowitz V."/>
            <person name="Szeto E."/>
            <person name="Ivanova N."/>
            <person name="Mikhailova N."/>
            <person name="Ovchinnikova G."/>
            <person name="Pagani I."/>
            <person name="Pati A."/>
            <person name="Goodwin L."/>
            <person name="Peters L."/>
            <person name="Pitluck S."/>
            <person name="Woyke T."/>
            <person name="Pester M."/>
            <person name="Spring S."/>
            <person name="Ollivier B."/>
            <person name="Rattei T."/>
            <person name="Klenk H.-P."/>
            <person name="Wagner M."/>
            <person name="Loy A."/>
        </authorList>
    </citation>
    <scope>NUCLEOTIDE SEQUENCE [LARGE SCALE GENOMIC DNA]</scope>
    <source>
        <strain evidence="2">ATCC BAA-275 / DSM 13257 / NCIMB 13706 / S10</strain>
    </source>
</reference>
<gene>
    <name evidence="1" type="ordered locus">Desmer_4450</name>
</gene>